<keyword evidence="1" id="KW-0812">Transmembrane</keyword>
<keyword evidence="1" id="KW-0472">Membrane</keyword>
<dbReference type="EMBL" id="BDQX01000384">
    <property type="protein sequence ID" value="GBG11158.1"/>
    <property type="molecule type" value="Genomic_DNA"/>
</dbReference>
<proteinExistence type="predicted"/>
<evidence type="ECO:0000313" key="3">
    <source>
        <dbReference type="Proteomes" id="UP000245202"/>
    </source>
</evidence>
<keyword evidence="1" id="KW-1133">Transmembrane helix</keyword>
<keyword evidence="3" id="KW-1185">Reference proteome</keyword>
<reference evidence="2 3" key="1">
    <citation type="submission" date="2017-08" db="EMBL/GenBank/DDBJ databases">
        <title>Substantial Increase in Enzyme Production by Combined Drug-Resistance Mutations in Paenibacillus agaridevorans.</title>
        <authorList>
            <person name="Tanaka Y."/>
            <person name="Funane K."/>
            <person name="Hosaka T."/>
            <person name="Shiwa Y."/>
            <person name="Fujita N."/>
            <person name="Miyazaki T."/>
            <person name="Yoshikawa H."/>
            <person name="Murakami K."/>
            <person name="Kasahara K."/>
            <person name="Inaoka T."/>
            <person name="Hiraga Y."/>
            <person name="Ochi K."/>
        </authorList>
    </citation>
    <scope>NUCLEOTIDE SEQUENCE [LARGE SCALE GENOMIC DNA]</scope>
    <source>
        <strain evidence="2 3">T-3040</strain>
    </source>
</reference>
<accession>A0A2R5F147</accession>
<name>A0A2R5F147_9BACL</name>
<dbReference type="Proteomes" id="UP000245202">
    <property type="component" value="Unassembled WGS sequence"/>
</dbReference>
<sequence length="61" mass="6871">MKYNFIRPILLIATALLVKSLVTNLCMVFGMQPESAESIGFIAMIIAALIVYTRIAKKRRQ</sequence>
<evidence type="ECO:0000256" key="1">
    <source>
        <dbReference type="SAM" id="Phobius"/>
    </source>
</evidence>
<gene>
    <name evidence="2" type="ORF">PAT3040_05946</name>
</gene>
<dbReference type="RefSeq" id="WP_087571344.1">
    <property type="nucleotide sequence ID" value="NZ_BDQX01000384.1"/>
</dbReference>
<dbReference type="AlphaFoldDB" id="A0A2R5F147"/>
<organism evidence="2 3">
    <name type="scientific">Paenibacillus agaridevorans</name>
    <dbReference type="NCBI Taxonomy" id="171404"/>
    <lineage>
        <taxon>Bacteria</taxon>
        <taxon>Bacillati</taxon>
        <taxon>Bacillota</taxon>
        <taxon>Bacilli</taxon>
        <taxon>Bacillales</taxon>
        <taxon>Paenibacillaceae</taxon>
        <taxon>Paenibacillus</taxon>
    </lineage>
</organism>
<comment type="caution">
    <text evidence="2">The sequence shown here is derived from an EMBL/GenBank/DDBJ whole genome shotgun (WGS) entry which is preliminary data.</text>
</comment>
<evidence type="ECO:0000313" key="2">
    <source>
        <dbReference type="EMBL" id="GBG11158.1"/>
    </source>
</evidence>
<protein>
    <submittedName>
        <fullName evidence="2">Uncharacterized protein</fullName>
    </submittedName>
</protein>
<feature type="transmembrane region" description="Helical" evidence="1">
    <location>
        <begin position="38"/>
        <end position="55"/>
    </location>
</feature>